<name>A0A0K8NUA2_PISS1</name>
<dbReference type="Gene3D" id="2.60.40.10">
    <property type="entry name" value="Immunoglobulins"/>
    <property type="match status" value="1"/>
</dbReference>
<dbReference type="SUPFAM" id="SSF49478">
    <property type="entry name" value="Cna protein B-type domain"/>
    <property type="match status" value="1"/>
</dbReference>
<dbReference type="InterPro" id="IPR013783">
    <property type="entry name" value="Ig-like_fold"/>
</dbReference>
<gene>
    <name evidence="1" type="ORF">ISF6_1099</name>
</gene>
<dbReference type="STRING" id="1547922.ISF6_1099"/>
<dbReference type="OrthoDB" id="176752at2"/>
<reference evidence="2" key="1">
    <citation type="submission" date="2015-07" db="EMBL/GenBank/DDBJ databases">
        <title>Discovery of a poly(ethylene terephthalate assimilation.</title>
        <authorList>
            <person name="Yoshida S."/>
            <person name="Hiraga K."/>
            <person name="Takehana T."/>
            <person name="Taniguchi I."/>
            <person name="Yamaji H."/>
            <person name="Maeda Y."/>
            <person name="Toyohara K."/>
            <person name="Miyamoto K."/>
            <person name="Kimura Y."/>
            <person name="Oda K."/>
        </authorList>
    </citation>
    <scope>NUCLEOTIDE SEQUENCE [LARGE SCALE GENOMIC DNA]</scope>
    <source>
        <strain evidence="2">NBRC 110686 / TISTR 2288 / 201-F6</strain>
    </source>
</reference>
<keyword evidence="2" id="KW-1185">Reference proteome</keyword>
<organism evidence="1 2">
    <name type="scientific">Piscinibacter sakaiensis</name>
    <name type="common">Ideonella sakaiensis</name>
    <dbReference type="NCBI Taxonomy" id="1547922"/>
    <lineage>
        <taxon>Bacteria</taxon>
        <taxon>Pseudomonadati</taxon>
        <taxon>Pseudomonadota</taxon>
        <taxon>Betaproteobacteria</taxon>
        <taxon>Burkholderiales</taxon>
        <taxon>Sphaerotilaceae</taxon>
        <taxon>Piscinibacter</taxon>
    </lineage>
</organism>
<protein>
    <submittedName>
        <fullName evidence="1">Uncharacterized protein</fullName>
    </submittedName>
</protein>
<dbReference type="RefSeq" id="WP_054017995.1">
    <property type="nucleotide sequence ID" value="NZ_BBYR01000002.1"/>
</dbReference>
<dbReference type="Proteomes" id="UP000037660">
    <property type="component" value="Unassembled WGS sequence"/>
</dbReference>
<evidence type="ECO:0000313" key="2">
    <source>
        <dbReference type="Proteomes" id="UP000037660"/>
    </source>
</evidence>
<reference evidence="1 2" key="2">
    <citation type="journal article" date="2016" name="Science">
        <title>A bacterium that degrades and assimilates poly(ethylene terephthalate).</title>
        <authorList>
            <person name="Yoshida S."/>
            <person name="Hiraga K."/>
            <person name="Takehana T."/>
            <person name="Taniguchi I."/>
            <person name="Yamaji H."/>
            <person name="Maeda Y."/>
            <person name="Toyohara K."/>
            <person name="Miyamoto K."/>
            <person name="Kimura Y."/>
            <person name="Oda K."/>
        </authorList>
    </citation>
    <scope>NUCLEOTIDE SEQUENCE [LARGE SCALE GENOMIC DNA]</scope>
    <source>
        <strain evidence="2">NBRC 110686 / TISTR 2288 / 201-F6</strain>
    </source>
</reference>
<accession>A0A0K8NUA2</accession>
<dbReference type="AlphaFoldDB" id="A0A0K8NUA2"/>
<evidence type="ECO:0000313" key="1">
    <source>
        <dbReference type="EMBL" id="GAP33844.1"/>
    </source>
</evidence>
<proteinExistence type="predicted"/>
<comment type="caution">
    <text evidence="1">The sequence shown here is derived from an EMBL/GenBank/DDBJ whole genome shotgun (WGS) entry which is preliminary data.</text>
</comment>
<dbReference type="EMBL" id="BBYR01000002">
    <property type="protein sequence ID" value="GAP33844.1"/>
    <property type="molecule type" value="Genomic_DNA"/>
</dbReference>
<sequence>MSGEDSGTGSSGGRAVRKCKPCTGEILVTVERSDIKEMIAGAQVDLKGPTPGAKTTDATGWAEFKGLTPGSYTFTVTIPKKDWTLLPYGGGLSVSADALSLGNAKAHPTGTLIVRVIDELSGALVQRARISGTEGPQSISWDGSAGSHDFLKVLPGRYVVTASGDDALYDAVDPTRLGVGTVPEGGSVTVTIPLPPKSWVAFVVHDKVANADLASVEIKARTAVQPELKGSTDGKSPCRIALRKRPATCKLLELRTADEDTLYEVVDVQSA</sequence>